<sequence length="305" mass="34384">MEALAWCRFFWVMNDRFFFWMCFGSIYSPLNKRPFIAFGVCPRVAAPLHPLPNHCPDLDTRFVNDEWNEVGSAFVTQWRPDHEGILYSSSPALSGRNERGNLSDYAEVDVDEGTTCRAPHVLSFGMAPGSLRPEPPSNHAYILKSSFHPVDSHSTMEYLPDESFVVSSGQLPEIIHDARQGSLVDLVSLARVWASLPNALGGIHTVFLHHLNSLEVPTEPKPDITLEEARAFWSLWALTKLGWLLVQSGSDTDPCGRDIIQAWPGIFKWSAYLFTYRVQVSSTDKSTNTAPPWSVTRWNSFLRSL</sequence>
<proteinExistence type="predicted"/>
<dbReference type="Proteomes" id="UP000308600">
    <property type="component" value="Unassembled WGS sequence"/>
</dbReference>
<gene>
    <name evidence="1" type="ORF">BDN72DRAFT_643440</name>
</gene>
<keyword evidence="2" id="KW-1185">Reference proteome</keyword>
<dbReference type="EMBL" id="ML208340">
    <property type="protein sequence ID" value="TFK68989.1"/>
    <property type="molecule type" value="Genomic_DNA"/>
</dbReference>
<protein>
    <submittedName>
        <fullName evidence="1">Uncharacterized protein</fullName>
    </submittedName>
</protein>
<reference evidence="1 2" key="1">
    <citation type="journal article" date="2019" name="Nat. Ecol. Evol.">
        <title>Megaphylogeny resolves global patterns of mushroom evolution.</title>
        <authorList>
            <person name="Varga T."/>
            <person name="Krizsan K."/>
            <person name="Foldi C."/>
            <person name="Dima B."/>
            <person name="Sanchez-Garcia M."/>
            <person name="Sanchez-Ramirez S."/>
            <person name="Szollosi G.J."/>
            <person name="Szarkandi J.G."/>
            <person name="Papp V."/>
            <person name="Albert L."/>
            <person name="Andreopoulos W."/>
            <person name="Angelini C."/>
            <person name="Antonin V."/>
            <person name="Barry K.W."/>
            <person name="Bougher N.L."/>
            <person name="Buchanan P."/>
            <person name="Buyck B."/>
            <person name="Bense V."/>
            <person name="Catcheside P."/>
            <person name="Chovatia M."/>
            <person name="Cooper J."/>
            <person name="Damon W."/>
            <person name="Desjardin D."/>
            <person name="Finy P."/>
            <person name="Geml J."/>
            <person name="Haridas S."/>
            <person name="Hughes K."/>
            <person name="Justo A."/>
            <person name="Karasinski D."/>
            <person name="Kautmanova I."/>
            <person name="Kiss B."/>
            <person name="Kocsube S."/>
            <person name="Kotiranta H."/>
            <person name="LaButti K.M."/>
            <person name="Lechner B.E."/>
            <person name="Liimatainen K."/>
            <person name="Lipzen A."/>
            <person name="Lukacs Z."/>
            <person name="Mihaltcheva S."/>
            <person name="Morgado L.N."/>
            <person name="Niskanen T."/>
            <person name="Noordeloos M.E."/>
            <person name="Ohm R.A."/>
            <person name="Ortiz-Santana B."/>
            <person name="Ovrebo C."/>
            <person name="Racz N."/>
            <person name="Riley R."/>
            <person name="Savchenko A."/>
            <person name="Shiryaev A."/>
            <person name="Soop K."/>
            <person name="Spirin V."/>
            <person name="Szebenyi C."/>
            <person name="Tomsovsky M."/>
            <person name="Tulloss R.E."/>
            <person name="Uehling J."/>
            <person name="Grigoriev I.V."/>
            <person name="Vagvolgyi C."/>
            <person name="Papp T."/>
            <person name="Martin F.M."/>
            <person name="Miettinen O."/>
            <person name="Hibbett D.S."/>
            <person name="Nagy L.G."/>
        </authorList>
    </citation>
    <scope>NUCLEOTIDE SEQUENCE [LARGE SCALE GENOMIC DNA]</scope>
    <source>
        <strain evidence="1 2">NL-1719</strain>
    </source>
</reference>
<name>A0ACD3AUN4_9AGAR</name>
<organism evidence="1 2">
    <name type="scientific">Pluteus cervinus</name>
    <dbReference type="NCBI Taxonomy" id="181527"/>
    <lineage>
        <taxon>Eukaryota</taxon>
        <taxon>Fungi</taxon>
        <taxon>Dikarya</taxon>
        <taxon>Basidiomycota</taxon>
        <taxon>Agaricomycotina</taxon>
        <taxon>Agaricomycetes</taxon>
        <taxon>Agaricomycetidae</taxon>
        <taxon>Agaricales</taxon>
        <taxon>Pluteineae</taxon>
        <taxon>Pluteaceae</taxon>
        <taxon>Pluteus</taxon>
    </lineage>
</organism>
<accession>A0ACD3AUN4</accession>
<evidence type="ECO:0000313" key="2">
    <source>
        <dbReference type="Proteomes" id="UP000308600"/>
    </source>
</evidence>
<evidence type="ECO:0000313" key="1">
    <source>
        <dbReference type="EMBL" id="TFK68989.1"/>
    </source>
</evidence>